<keyword evidence="3" id="KW-1185">Reference proteome</keyword>
<gene>
    <name evidence="2" type="ORF">RAMLITH_12600</name>
</gene>
<dbReference type="Proteomes" id="UP000521868">
    <property type="component" value="Unassembled WGS sequence"/>
</dbReference>
<accession>A0A7X6DGC6</accession>
<proteinExistence type="predicted"/>
<reference evidence="2 3" key="1">
    <citation type="journal article" date="2020" name="Nature">
        <title>Bacterial chemolithoautotrophy via manganese oxidation.</title>
        <authorList>
            <person name="Yu H."/>
            <person name="Leadbetter J.R."/>
        </authorList>
    </citation>
    <scope>NUCLEOTIDE SEQUENCE [LARGE SCALE GENOMIC DNA]</scope>
    <source>
        <strain evidence="2 3">RBP-1</strain>
    </source>
</reference>
<organism evidence="2 3">
    <name type="scientific">Ramlibacter lithotrophicus</name>
    <dbReference type="NCBI Taxonomy" id="2606681"/>
    <lineage>
        <taxon>Bacteria</taxon>
        <taxon>Pseudomonadati</taxon>
        <taxon>Pseudomonadota</taxon>
        <taxon>Betaproteobacteria</taxon>
        <taxon>Burkholderiales</taxon>
        <taxon>Comamonadaceae</taxon>
        <taxon>Ramlibacter</taxon>
    </lineage>
</organism>
<evidence type="ECO:0000313" key="3">
    <source>
        <dbReference type="Proteomes" id="UP000521868"/>
    </source>
</evidence>
<dbReference type="AlphaFoldDB" id="A0A7X6DGC6"/>
<comment type="caution">
    <text evidence="2">The sequence shown here is derived from an EMBL/GenBank/DDBJ whole genome shotgun (WGS) entry which is preliminary data.</text>
</comment>
<name>A0A7X6DGC6_9BURK</name>
<protein>
    <submittedName>
        <fullName evidence="2">Uncharacterized protein</fullName>
    </submittedName>
</protein>
<keyword evidence="1" id="KW-0732">Signal</keyword>
<dbReference type="RefSeq" id="WP_168107793.1">
    <property type="nucleotide sequence ID" value="NZ_VTOX01000004.1"/>
</dbReference>
<evidence type="ECO:0000313" key="2">
    <source>
        <dbReference type="EMBL" id="NKE66665.1"/>
    </source>
</evidence>
<feature type="signal peptide" evidence="1">
    <location>
        <begin position="1"/>
        <end position="22"/>
    </location>
</feature>
<dbReference type="EMBL" id="VTOX01000004">
    <property type="protein sequence ID" value="NKE66665.1"/>
    <property type="molecule type" value="Genomic_DNA"/>
</dbReference>
<evidence type="ECO:0000256" key="1">
    <source>
        <dbReference type="SAM" id="SignalP"/>
    </source>
</evidence>
<feature type="chain" id="PRO_5030687394" evidence="1">
    <location>
        <begin position="23"/>
        <end position="139"/>
    </location>
</feature>
<sequence>MRFVQCLAATLVLLVAPWPATAAGDGRVDVTISHTGTDGLGKRLAASLATELGASRRLKLVKESHERIGLYLATMHHEGTTIYSATWTFGGIADDGYLTSKVGACDADAIRACVRRLLAETDKHAGVLAAVKATQGGAR</sequence>